<comment type="caution">
    <text evidence="1">The sequence shown here is derived from an EMBL/GenBank/DDBJ whole genome shotgun (WGS) entry which is preliminary data.</text>
</comment>
<reference evidence="1" key="1">
    <citation type="submission" date="2024-12" db="EMBL/GenBank/DDBJ databases">
        <title>Comparative genomics and development of molecular markers within Purpureocillium lilacinum and among Purpureocillium species.</title>
        <authorList>
            <person name="Yeh Z.-Y."/>
            <person name="Ni N.-T."/>
            <person name="Lo P.-H."/>
            <person name="Mushyakhwo K."/>
            <person name="Lin C.-F."/>
            <person name="Nai Y.-S."/>
        </authorList>
    </citation>
    <scope>NUCLEOTIDE SEQUENCE</scope>
    <source>
        <strain evidence="1">NCHU-NPUST-175</strain>
    </source>
</reference>
<name>A0ACC4E896_PURLI</name>
<gene>
    <name evidence="1" type="ORF">ACCO45_000870</name>
</gene>
<evidence type="ECO:0000313" key="1">
    <source>
        <dbReference type="EMBL" id="KAL3963866.1"/>
    </source>
</evidence>
<protein>
    <submittedName>
        <fullName evidence="1">Uncharacterized protein</fullName>
    </submittedName>
</protein>
<keyword evidence="2" id="KW-1185">Reference proteome</keyword>
<dbReference type="Proteomes" id="UP001638806">
    <property type="component" value="Unassembled WGS sequence"/>
</dbReference>
<sequence>MALLLASLPVLKHMKAPCGTLISKATAPWALYPFVFARRRSMFVKCLREDFRVRISQSDVKQPVVDAVALAGGGSAFSAVAPGATDDQLEPLSLPLPRAWVGTARWLLPAGGGIYHGI</sequence>
<accession>A0ACC4E896</accession>
<evidence type="ECO:0000313" key="2">
    <source>
        <dbReference type="Proteomes" id="UP001638806"/>
    </source>
</evidence>
<proteinExistence type="predicted"/>
<organism evidence="1 2">
    <name type="scientific">Purpureocillium lilacinum</name>
    <name type="common">Paecilomyces lilacinus</name>
    <dbReference type="NCBI Taxonomy" id="33203"/>
    <lineage>
        <taxon>Eukaryota</taxon>
        <taxon>Fungi</taxon>
        <taxon>Dikarya</taxon>
        <taxon>Ascomycota</taxon>
        <taxon>Pezizomycotina</taxon>
        <taxon>Sordariomycetes</taxon>
        <taxon>Hypocreomycetidae</taxon>
        <taxon>Hypocreales</taxon>
        <taxon>Ophiocordycipitaceae</taxon>
        <taxon>Purpureocillium</taxon>
    </lineage>
</organism>
<dbReference type="EMBL" id="JBGNUJ010000002">
    <property type="protein sequence ID" value="KAL3963866.1"/>
    <property type="molecule type" value="Genomic_DNA"/>
</dbReference>